<proteinExistence type="predicted"/>
<feature type="transmembrane region" description="Helical" evidence="1">
    <location>
        <begin position="55"/>
        <end position="76"/>
    </location>
</feature>
<evidence type="ECO:0000313" key="2">
    <source>
        <dbReference type="EMBL" id="KAE8353165.1"/>
    </source>
</evidence>
<name>A0A5N6Z696_9EURO</name>
<evidence type="ECO:0000256" key="1">
    <source>
        <dbReference type="SAM" id="Phobius"/>
    </source>
</evidence>
<accession>A0A5N6Z696</accession>
<dbReference type="Proteomes" id="UP000327118">
    <property type="component" value="Unassembled WGS sequence"/>
</dbReference>
<reference evidence="3" key="1">
    <citation type="submission" date="2019-04" db="EMBL/GenBank/DDBJ databases">
        <title>Friends and foes A comparative genomics studyof 23 Aspergillus species from section Flavi.</title>
        <authorList>
            <consortium name="DOE Joint Genome Institute"/>
            <person name="Kjaerbolling I."/>
            <person name="Vesth T."/>
            <person name="Frisvad J.C."/>
            <person name="Nybo J.L."/>
            <person name="Theobald S."/>
            <person name="Kildgaard S."/>
            <person name="Isbrandt T."/>
            <person name="Kuo A."/>
            <person name="Sato A."/>
            <person name="Lyhne E.K."/>
            <person name="Kogle M.E."/>
            <person name="Wiebenga A."/>
            <person name="Kun R.S."/>
            <person name="Lubbers R.J."/>
            <person name="Makela M.R."/>
            <person name="Barry K."/>
            <person name="Chovatia M."/>
            <person name="Clum A."/>
            <person name="Daum C."/>
            <person name="Haridas S."/>
            <person name="He G."/>
            <person name="LaButti K."/>
            <person name="Lipzen A."/>
            <person name="Mondo S."/>
            <person name="Riley R."/>
            <person name="Salamov A."/>
            <person name="Simmons B.A."/>
            <person name="Magnuson J.K."/>
            <person name="Henrissat B."/>
            <person name="Mortensen U.H."/>
            <person name="Larsen T.O."/>
            <person name="Devries R.P."/>
            <person name="Grigoriev I.V."/>
            <person name="Machida M."/>
            <person name="Baker S.E."/>
            <person name="Andersen M.R."/>
        </authorList>
    </citation>
    <scope>NUCLEOTIDE SEQUENCE [LARGE SCALE GENOMIC DNA]</scope>
    <source>
        <strain evidence="3">CBS 553.77</strain>
    </source>
</reference>
<sequence length="88" mass="10568">MPLPGLFASLVLFLFFSFLFFSCLFLFFYVLFFIFFYLIIFILQYVPRIRDNACGSCFFSSLLTVIFFYLSSYYAFLHFSSSYLTFRT</sequence>
<dbReference type="EMBL" id="ML739106">
    <property type="protein sequence ID" value="KAE8353165.1"/>
    <property type="molecule type" value="Genomic_DNA"/>
</dbReference>
<keyword evidence="1" id="KW-1133">Transmembrane helix</keyword>
<keyword evidence="1" id="KW-0812">Transmembrane</keyword>
<keyword evidence="3" id="KW-1185">Reference proteome</keyword>
<organism evidence="2 3">
    <name type="scientific">Aspergillus coremiiformis</name>
    <dbReference type="NCBI Taxonomy" id="138285"/>
    <lineage>
        <taxon>Eukaryota</taxon>
        <taxon>Fungi</taxon>
        <taxon>Dikarya</taxon>
        <taxon>Ascomycota</taxon>
        <taxon>Pezizomycotina</taxon>
        <taxon>Eurotiomycetes</taxon>
        <taxon>Eurotiomycetidae</taxon>
        <taxon>Eurotiales</taxon>
        <taxon>Aspergillaceae</taxon>
        <taxon>Aspergillus</taxon>
        <taxon>Aspergillus subgen. Circumdati</taxon>
    </lineage>
</organism>
<feature type="transmembrane region" description="Helical" evidence="1">
    <location>
        <begin position="12"/>
        <end position="43"/>
    </location>
</feature>
<gene>
    <name evidence="2" type="ORF">BDV28DRAFT_133745</name>
</gene>
<evidence type="ECO:0000313" key="3">
    <source>
        <dbReference type="Proteomes" id="UP000327118"/>
    </source>
</evidence>
<keyword evidence="1" id="KW-0472">Membrane</keyword>
<protein>
    <submittedName>
        <fullName evidence="2">Uncharacterized protein</fullName>
    </submittedName>
</protein>
<dbReference type="AlphaFoldDB" id="A0A5N6Z696"/>